<sequence>MTAASPSPRPQEISIEPFAGTVTARFSDAIIASSERARVLYEPGHDPVFYIPFDDIYFDLFAKSNTVSRCPIKGMASYWNVSAVGDGAKDAMWAYETPNPVAVGIARHGAFDERVVRIEATPMPDALHDPTTP</sequence>
<feature type="domain" description="DUF427" evidence="1">
    <location>
        <begin position="22"/>
        <end position="113"/>
    </location>
</feature>
<gene>
    <name evidence="2" type="ORF">C7I84_19530</name>
</gene>
<organism evidence="2 3">
    <name type="scientific">Kumtagia ephedrae</name>
    <dbReference type="NCBI Taxonomy" id="2116701"/>
    <lineage>
        <taxon>Bacteria</taxon>
        <taxon>Pseudomonadati</taxon>
        <taxon>Pseudomonadota</taxon>
        <taxon>Alphaproteobacteria</taxon>
        <taxon>Hyphomicrobiales</taxon>
        <taxon>Phyllobacteriaceae</taxon>
        <taxon>Kumtagia</taxon>
    </lineage>
</organism>
<dbReference type="EMBL" id="PXYK01000020">
    <property type="protein sequence ID" value="PSJ56703.1"/>
    <property type="molecule type" value="Genomic_DNA"/>
</dbReference>
<reference evidence="2 3" key="1">
    <citation type="submission" date="2018-03" db="EMBL/GenBank/DDBJ databases">
        <title>The draft genome of Mesorhizobium sp. 6GN-30.</title>
        <authorList>
            <person name="Liu L."/>
            <person name="Li L."/>
            <person name="Wang T."/>
            <person name="Zhang X."/>
            <person name="Liang L."/>
        </authorList>
    </citation>
    <scope>NUCLEOTIDE SEQUENCE [LARGE SCALE GENOMIC DNA]</scope>
    <source>
        <strain evidence="2 3">6GN30</strain>
    </source>
</reference>
<dbReference type="PANTHER" id="PTHR34310:SF9">
    <property type="entry name" value="BLR5716 PROTEIN"/>
    <property type="match status" value="1"/>
</dbReference>
<dbReference type="OrthoDB" id="9815163at2"/>
<evidence type="ECO:0000259" key="1">
    <source>
        <dbReference type="Pfam" id="PF04248"/>
    </source>
</evidence>
<name>A0A2P7S2N3_9HYPH</name>
<comment type="caution">
    <text evidence="2">The sequence shown here is derived from an EMBL/GenBank/DDBJ whole genome shotgun (WGS) entry which is preliminary data.</text>
</comment>
<dbReference type="Pfam" id="PF04248">
    <property type="entry name" value="NTP_transf_9"/>
    <property type="match status" value="1"/>
</dbReference>
<dbReference type="Gene3D" id="2.170.150.40">
    <property type="entry name" value="Domain of unknown function (DUF427)"/>
    <property type="match status" value="1"/>
</dbReference>
<accession>A0A2P7S2N3</accession>
<evidence type="ECO:0000313" key="3">
    <source>
        <dbReference type="Proteomes" id="UP000241229"/>
    </source>
</evidence>
<proteinExistence type="predicted"/>
<dbReference type="InterPro" id="IPR038694">
    <property type="entry name" value="DUF427_sf"/>
</dbReference>
<dbReference type="AlphaFoldDB" id="A0A2P7S2N3"/>
<dbReference type="InterPro" id="IPR007361">
    <property type="entry name" value="DUF427"/>
</dbReference>
<keyword evidence="3" id="KW-1185">Reference proteome</keyword>
<evidence type="ECO:0000313" key="2">
    <source>
        <dbReference type="EMBL" id="PSJ56703.1"/>
    </source>
</evidence>
<dbReference type="RefSeq" id="WP_106773897.1">
    <property type="nucleotide sequence ID" value="NZ_PXYK01000020.1"/>
</dbReference>
<dbReference type="Proteomes" id="UP000241229">
    <property type="component" value="Unassembled WGS sequence"/>
</dbReference>
<protein>
    <recommendedName>
        <fullName evidence="1">DUF427 domain-containing protein</fullName>
    </recommendedName>
</protein>
<dbReference type="PANTHER" id="PTHR34310">
    <property type="entry name" value="DUF427 DOMAIN PROTEIN (AFU_ORTHOLOGUE AFUA_3G02220)"/>
    <property type="match status" value="1"/>
</dbReference>